<dbReference type="GO" id="GO:0008270">
    <property type="term" value="F:zinc ion binding"/>
    <property type="evidence" value="ECO:0007669"/>
    <property type="project" value="InterPro"/>
</dbReference>
<dbReference type="PANTHER" id="PTHR42940">
    <property type="entry name" value="ALCOHOL DEHYDROGENASE 1-RELATED"/>
    <property type="match status" value="1"/>
</dbReference>
<sequence length="335" mass="35488">MKAALWYGPEKGLIIGEKEKPKPGNNQVLVRVKCSSLCHSDLSLFSGQQPPESLPVVPGHEATGYVESVGSNVTNVKVGDAVGFLLYTGYCGSCAGCEATPLACPSNRVQGFTADGYFAEYVVTDSRATIKLPDGMDIVAAAPLFCAGLTAFHGIDKCNLNPGEYVGIVGVGGLGHLAVQYAVKMGLKPVAFDVDDSRLLHARSLGAVATFNVKDPELREKVQAETGGGVHAACVFSGAMSAYSSAQQTLRFGGLLMVVGLPNGTMPITAMSLAMGLMRVQGASSGLPKEMERAIAFSHKHNIFPKIEQHKLEDLPKLVERLEKGQFEGRMVVVF</sequence>
<evidence type="ECO:0000259" key="8">
    <source>
        <dbReference type="SMART" id="SM00829"/>
    </source>
</evidence>
<keyword evidence="6" id="KW-0520">NAD</keyword>
<organism evidence="9 10">
    <name type="scientific">Aspergillus sergii</name>
    <dbReference type="NCBI Taxonomy" id="1034303"/>
    <lineage>
        <taxon>Eukaryota</taxon>
        <taxon>Fungi</taxon>
        <taxon>Dikarya</taxon>
        <taxon>Ascomycota</taxon>
        <taxon>Pezizomycotina</taxon>
        <taxon>Eurotiomycetes</taxon>
        <taxon>Eurotiomycetidae</taxon>
        <taxon>Eurotiales</taxon>
        <taxon>Aspergillaceae</taxon>
        <taxon>Aspergillus</taxon>
        <taxon>Aspergillus subgen. Circumdati</taxon>
    </lineage>
</organism>
<evidence type="ECO:0000256" key="4">
    <source>
        <dbReference type="ARBA" id="ARBA00022833"/>
    </source>
</evidence>
<proteinExistence type="inferred from homology"/>
<comment type="similarity">
    <text evidence="2 7">Belongs to the zinc-containing alcohol dehydrogenase family.</text>
</comment>
<dbReference type="InterPro" id="IPR013154">
    <property type="entry name" value="ADH-like_N"/>
</dbReference>
<evidence type="ECO:0000313" key="9">
    <source>
        <dbReference type="EMBL" id="KAE8331444.1"/>
    </source>
</evidence>
<keyword evidence="4 7" id="KW-0862">Zinc</keyword>
<dbReference type="Gene3D" id="3.90.180.10">
    <property type="entry name" value="Medium-chain alcohol dehydrogenases, catalytic domain"/>
    <property type="match status" value="1"/>
</dbReference>
<evidence type="ECO:0000313" key="10">
    <source>
        <dbReference type="Proteomes" id="UP000325945"/>
    </source>
</evidence>
<evidence type="ECO:0000256" key="7">
    <source>
        <dbReference type="RuleBase" id="RU361277"/>
    </source>
</evidence>
<dbReference type="PROSITE" id="PS00059">
    <property type="entry name" value="ADH_ZINC"/>
    <property type="match status" value="1"/>
</dbReference>
<keyword evidence="3 7" id="KW-0479">Metal-binding</keyword>
<evidence type="ECO:0000256" key="5">
    <source>
        <dbReference type="ARBA" id="ARBA00023002"/>
    </source>
</evidence>
<dbReference type="InterPro" id="IPR036291">
    <property type="entry name" value="NAD(P)-bd_dom_sf"/>
</dbReference>
<evidence type="ECO:0000256" key="3">
    <source>
        <dbReference type="ARBA" id="ARBA00022723"/>
    </source>
</evidence>
<comment type="cofactor">
    <cofactor evidence="1 7">
        <name>Zn(2+)</name>
        <dbReference type="ChEBI" id="CHEBI:29105"/>
    </cofactor>
</comment>
<keyword evidence="5" id="KW-0560">Oxidoreductase</keyword>
<dbReference type="InterPro" id="IPR013149">
    <property type="entry name" value="ADH-like_C"/>
</dbReference>
<evidence type="ECO:0000256" key="1">
    <source>
        <dbReference type="ARBA" id="ARBA00001947"/>
    </source>
</evidence>
<dbReference type="PANTHER" id="PTHR42940:SF8">
    <property type="entry name" value="VACUOLAR PROTEIN SORTING-ASSOCIATED PROTEIN 11"/>
    <property type="match status" value="1"/>
</dbReference>
<dbReference type="SMART" id="SM00829">
    <property type="entry name" value="PKS_ER"/>
    <property type="match status" value="1"/>
</dbReference>
<dbReference type="SUPFAM" id="SSF51735">
    <property type="entry name" value="NAD(P)-binding Rossmann-fold domains"/>
    <property type="match status" value="1"/>
</dbReference>
<dbReference type="EMBL" id="ML741769">
    <property type="protein sequence ID" value="KAE8331444.1"/>
    <property type="molecule type" value="Genomic_DNA"/>
</dbReference>
<evidence type="ECO:0000256" key="2">
    <source>
        <dbReference type="ARBA" id="ARBA00008072"/>
    </source>
</evidence>
<name>A0A5N6XDW9_9EURO</name>
<feature type="domain" description="Enoyl reductase (ER)" evidence="8">
    <location>
        <begin position="8"/>
        <end position="333"/>
    </location>
</feature>
<dbReference type="Proteomes" id="UP000325945">
    <property type="component" value="Unassembled WGS sequence"/>
</dbReference>
<dbReference type="Gene3D" id="3.40.50.720">
    <property type="entry name" value="NAD(P)-binding Rossmann-like Domain"/>
    <property type="match status" value="1"/>
</dbReference>
<dbReference type="AlphaFoldDB" id="A0A5N6XDW9"/>
<dbReference type="FunFam" id="3.40.50.720:FF:000039">
    <property type="entry name" value="Alcohol dehydrogenase AdhP"/>
    <property type="match status" value="1"/>
</dbReference>
<dbReference type="InterPro" id="IPR020843">
    <property type="entry name" value="ER"/>
</dbReference>
<dbReference type="InterPro" id="IPR002328">
    <property type="entry name" value="ADH_Zn_CS"/>
</dbReference>
<dbReference type="InterPro" id="IPR011032">
    <property type="entry name" value="GroES-like_sf"/>
</dbReference>
<dbReference type="SUPFAM" id="SSF50129">
    <property type="entry name" value="GroES-like"/>
    <property type="match status" value="1"/>
</dbReference>
<accession>A0A5N6XDW9</accession>
<dbReference type="Pfam" id="PF00107">
    <property type="entry name" value="ADH_zinc_N"/>
    <property type="match status" value="1"/>
</dbReference>
<gene>
    <name evidence="9" type="ORF">BDV39DRAFT_218745</name>
</gene>
<evidence type="ECO:0000256" key="6">
    <source>
        <dbReference type="ARBA" id="ARBA00023027"/>
    </source>
</evidence>
<dbReference type="Pfam" id="PF08240">
    <property type="entry name" value="ADH_N"/>
    <property type="match status" value="1"/>
</dbReference>
<dbReference type="GO" id="GO:0004022">
    <property type="term" value="F:alcohol dehydrogenase (NAD+) activity"/>
    <property type="evidence" value="ECO:0007669"/>
    <property type="project" value="UniProtKB-ARBA"/>
</dbReference>
<protein>
    <submittedName>
        <fullName evidence="9">Chaperonin 10-like protein</fullName>
    </submittedName>
</protein>
<keyword evidence="10" id="KW-1185">Reference proteome</keyword>
<reference evidence="10" key="1">
    <citation type="submission" date="2019-04" db="EMBL/GenBank/DDBJ databases">
        <title>Friends and foes A comparative genomics studyof 23 Aspergillus species from section Flavi.</title>
        <authorList>
            <consortium name="DOE Joint Genome Institute"/>
            <person name="Kjaerbolling I."/>
            <person name="Vesth T."/>
            <person name="Frisvad J.C."/>
            <person name="Nybo J.L."/>
            <person name="Theobald S."/>
            <person name="Kildgaard S."/>
            <person name="Isbrandt T."/>
            <person name="Kuo A."/>
            <person name="Sato A."/>
            <person name="Lyhne E.K."/>
            <person name="Kogle M.E."/>
            <person name="Wiebenga A."/>
            <person name="Kun R.S."/>
            <person name="Lubbers R.J."/>
            <person name="Makela M.R."/>
            <person name="Barry K."/>
            <person name="Chovatia M."/>
            <person name="Clum A."/>
            <person name="Daum C."/>
            <person name="Haridas S."/>
            <person name="He G."/>
            <person name="LaButti K."/>
            <person name="Lipzen A."/>
            <person name="Mondo S."/>
            <person name="Riley R."/>
            <person name="Salamov A."/>
            <person name="Simmons B.A."/>
            <person name="Magnuson J.K."/>
            <person name="Henrissat B."/>
            <person name="Mortensen U.H."/>
            <person name="Larsen T.O."/>
            <person name="Devries R.P."/>
            <person name="Grigoriev I.V."/>
            <person name="Machida M."/>
            <person name="Baker S.E."/>
            <person name="Andersen M.R."/>
        </authorList>
    </citation>
    <scope>NUCLEOTIDE SEQUENCE [LARGE SCALE GENOMIC DNA]</scope>
    <source>
        <strain evidence="10">CBS 130017</strain>
    </source>
</reference>